<organism evidence="4 5">
    <name type="scientific">Streptomyces salyersiae</name>
    <dbReference type="NCBI Taxonomy" id="3075530"/>
    <lineage>
        <taxon>Bacteria</taxon>
        <taxon>Bacillati</taxon>
        <taxon>Actinomycetota</taxon>
        <taxon>Actinomycetes</taxon>
        <taxon>Kitasatosporales</taxon>
        <taxon>Streptomycetaceae</taxon>
        <taxon>Streptomyces</taxon>
    </lineage>
</organism>
<keyword evidence="2" id="KW-0472">Membrane</keyword>
<evidence type="ECO:0000256" key="3">
    <source>
        <dbReference type="SAM" id="SignalP"/>
    </source>
</evidence>
<feature type="compositionally biased region" description="Gly residues" evidence="1">
    <location>
        <begin position="571"/>
        <end position="583"/>
    </location>
</feature>
<gene>
    <name evidence="4" type="ORF">RM649_29230</name>
</gene>
<feature type="region of interest" description="Disordered" evidence="1">
    <location>
        <begin position="43"/>
        <end position="64"/>
    </location>
</feature>
<sequence>MTPPASRIRPLRLPTRGRILLAALAALCWTVLATAYDARAEDPVTLSRQGQVTDRSGAATGAADGHAAVLAGSPAHTAALAPDRAGPGSPDRPVSGADVTLILPLTVVAVVLSVAGYAWLRRRHRTTTRTTPALPGRGGSRPGADGRVPLAALDARAGADLVDTDDAVRTSEEELGFAVARYGEEAAAPFIEAVARAEAQLTAAFRLRQRLDDASPEDAAEHRRMLEEIVRRCSDADARLDAVAGDFDRLRALEETAPGAVAAAESTFQDLLGRVSTAETALGGMRERYAPSAYAPVAEAVEQAQDRLVFATSSLGQARRAVDGGGHAEAAVRLRAVEGALAQASTLVDGVERRAAELAEADAALPGALTEADTDLADARVLLREGAARDVPRGGLRGRVARAEAALGAVRRGTRSGPYDPIDALRRVGDVDVARERGHGDRRARALLEQSLLTARSAVGAAADYVGTRRGAVGSQARTRLAEARRRCEAAREWSEANDPRAALGEARQADALAGQALGLAEQDVRAYRDVHGPSAGGGADGAVLGGILLGGLFGGDGRGGVGGGLGGRGFHGGPGSFGGGGTRGRRGGSRF</sequence>
<keyword evidence="2" id="KW-1133">Transmembrane helix</keyword>
<name>A0ABU2RS86_9ACTN</name>
<accession>A0ABU2RS86</accession>
<feature type="transmembrane region" description="Helical" evidence="2">
    <location>
        <begin position="101"/>
        <end position="120"/>
    </location>
</feature>
<dbReference type="EMBL" id="JAVREX010000016">
    <property type="protein sequence ID" value="MDT0431708.1"/>
    <property type="molecule type" value="Genomic_DNA"/>
</dbReference>
<protein>
    <submittedName>
        <fullName evidence="4">TPM domain-containing protein</fullName>
    </submittedName>
</protein>
<feature type="region of interest" description="Disordered" evidence="1">
    <location>
        <begin position="126"/>
        <end position="145"/>
    </location>
</feature>
<dbReference type="Proteomes" id="UP001183777">
    <property type="component" value="Unassembled WGS sequence"/>
</dbReference>
<feature type="chain" id="PRO_5045924658" evidence="3">
    <location>
        <begin position="36"/>
        <end position="592"/>
    </location>
</feature>
<evidence type="ECO:0000313" key="4">
    <source>
        <dbReference type="EMBL" id="MDT0431708.1"/>
    </source>
</evidence>
<keyword evidence="3" id="KW-0732">Signal</keyword>
<keyword evidence="2" id="KW-0812">Transmembrane</keyword>
<dbReference type="RefSeq" id="WP_311660796.1">
    <property type="nucleotide sequence ID" value="NZ_JAVREX010000016.1"/>
</dbReference>
<evidence type="ECO:0000256" key="1">
    <source>
        <dbReference type="SAM" id="MobiDB-lite"/>
    </source>
</evidence>
<feature type="region of interest" description="Disordered" evidence="1">
    <location>
        <begin position="571"/>
        <end position="592"/>
    </location>
</feature>
<comment type="caution">
    <text evidence="4">The sequence shown here is derived from an EMBL/GenBank/DDBJ whole genome shotgun (WGS) entry which is preliminary data.</text>
</comment>
<evidence type="ECO:0000313" key="5">
    <source>
        <dbReference type="Proteomes" id="UP001183777"/>
    </source>
</evidence>
<feature type="signal peptide" evidence="3">
    <location>
        <begin position="1"/>
        <end position="35"/>
    </location>
</feature>
<evidence type="ECO:0000256" key="2">
    <source>
        <dbReference type="SAM" id="Phobius"/>
    </source>
</evidence>
<proteinExistence type="predicted"/>
<reference evidence="5" key="1">
    <citation type="submission" date="2023-07" db="EMBL/GenBank/DDBJ databases">
        <title>30 novel species of actinomycetes from the DSMZ collection.</title>
        <authorList>
            <person name="Nouioui I."/>
        </authorList>
    </citation>
    <scope>NUCLEOTIDE SEQUENCE [LARGE SCALE GENOMIC DNA]</scope>
    <source>
        <strain evidence="5">DSM 41770</strain>
    </source>
</reference>
<keyword evidence="5" id="KW-1185">Reference proteome</keyword>